<protein>
    <submittedName>
        <fullName evidence="1">tRNA (Guanine-N(1)-)-methyltransferase</fullName>
    </submittedName>
</protein>
<evidence type="ECO:0000313" key="1">
    <source>
        <dbReference type="EMBL" id="GER43134.1"/>
    </source>
</evidence>
<dbReference type="AlphaFoldDB" id="A0A5A7QDK9"/>
<reference evidence="2" key="1">
    <citation type="journal article" date="2019" name="Curr. Biol.">
        <title>Genome Sequence of Striga asiatica Provides Insight into the Evolution of Plant Parasitism.</title>
        <authorList>
            <person name="Yoshida S."/>
            <person name="Kim S."/>
            <person name="Wafula E.K."/>
            <person name="Tanskanen J."/>
            <person name="Kim Y.M."/>
            <person name="Honaas L."/>
            <person name="Yang Z."/>
            <person name="Spallek T."/>
            <person name="Conn C.E."/>
            <person name="Ichihashi Y."/>
            <person name="Cheong K."/>
            <person name="Cui S."/>
            <person name="Der J.P."/>
            <person name="Gundlach H."/>
            <person name="Jiao Y."/>
            <person name="Hori C."/>
            <person name="Ishida J.K."/>
            <person name="Kasahara H."/>
            <person name="Kiba T."/>
            <person name="Kim M.S."/>
            <person name="Koo N."/>
            <person name="Laohavisit A."/>
            <person name="Lee Y.H."/>
            <person name="Lumba S."/>
            <person name="McCourt P."/>
            <person name="Mortimer J.C."/>
            <person name="Mutuku J.M."/>
            <person name="Nomura T."/>
            <person name="Sasaki-Sekimoto Y."/>
            <person name="Seto Y."/>
            <person name="Wang Y."/>
            <person name="Wakatake T."/>
            <person name="Sakakibara H."/>
            <person name="Demura T."/>
            <person name="Yamaguchi S."/>
            <person name="Yoneyama K."/>
            <person name="Manabe R.I."/>
            <person name="Nelson D.C."/>
            <person name="Schulman A.H."/>
            <person name="Timko M.P."/>
            <person name="dePamphilis C.W."/>
            <person name="Choi D."/>
            <person name="Shirasu K."/>
        </authorList>
    </citation>
    <scope>NUCLEOTIDE SEQUENCE [LARGE SCALE GENOMIC DNA]</scope>
    <source>
        <strain evidence="2">cv. UVA1</strain>
    </source>
</reference>
<keyword evidence="2" id="KW-1185">Reference proteome</keyword>
<dbReference type="EMBL" id="BKCP01006515">
    <property type="protein sequence ID" value="GER43134.1"/>
    <property type="molecule type" value="Genomic_DNA"/>
</dbReference>
<keyword evidence="1" id="KW-0489">Methyltransferase</keyword>
<proteinExistence type="predicted"/>
<name>A0A5A7QDK9_STRAF</name>
<sequence length="127" mass="14341">MILPSCKDIRLMLPSVKDTHRDDGFCSGRTQWRIGRNLCIPSSTLLNCRDYQLSKSDHIDDTLVRRSDGLVIGVSYLGSINLISLQDGRIIAVEAKIQLDSNLKIIESRPSFKLKSVRGVPRVNFRK</sequence>
<dbReference type="GO" id="GO:0008168">
    <property type="term" value="F:methyltransferase activity"/>
    <property type="evidence" value="ECO:0007669"/>
    <property type="project" value="UniProtKB-KW"/>
</dbReference>
<gene>
    <name evidence="1" type="ORF">STAS_19962</name>
</gene>
<accession>A0A5A7QDK9</accession>
<evidence type="ECO:0000313" key="2">
    <source>
        <dbReference type="Proteomes" id="UP000325081"/>
    </source>
</evidence>
<keyword evidence="1" id="KW-0808">Transferase</keyword>
<dbReference type="GO" id="GO:0032259">
    <property type="term" value="P:methylation"/>
    <property type="evidence" value="ECO:0007669"/>
    <property type="project" value="UniProtKB-KW"/>
</dbReference>
<comment type="caution">
    <text evidence="1">The sequence shown here is derived from an EMBL/GenBank/DDBJ whole genome shotgun (WGS) entry which is preliminary data.</text>
</comment>
<organism evidence="1 2">
    <name type="scientific">Striga asiatica</name>
    <name type="common">Asiatic witchweed</name>
    <name type="synonym">Buchnera asiatica</name>
    <dbReference type="NCBI Taxonomy" id="4170"/>
    <lineage>
        <taxon>Eukaryota</taxon>
        <taxon>Viridiplantae</taxon>
        <taxon>Streptophyta</taxon>
        <taxon>Embryophyta</taxon>
        <taxon>Tracheophyta</taxon>
        <taxon>Spermatophyta</taxon>
        <taxon>Magnoliopsida</taxon>
        <taxon>eudicotyledons</taxon>
        <taxon>Gunneridae</taxon>
        <taxon>Pentapetalae</taxon>
        <taxon>asterids</taxon>
        <taxon>lamiids</taxon>
        <taxon>Lamiales</taxon>
        <taxon>Orobanchaceae</taxon>
        <taxon>Buchnereae</taxon>
        <taxon>Striga</taxon>
    </lineage>
</organism>
<dbReference type="Proteomes" id="UP000325081">
    <property type="component" value="Unassembled WGS sequence"/>
</dbReference>